<feature type="domain" description="Phage terminase large subunit N-terminal" evidence="1">
    <location>
        <begin position="19"/>
        <end position="227"/>
    </location>
</feature>
<dbReference type="PANTHER" id="PTHR39184:SF1">
    <property type="entry name" value="PBSX PHAGE TERMINASE LARGE SUBUNIT"/>
    <property type="match status" value="1"/>
</dbReference>
<dbReference type="PANTHER" id="PTHR39184">
    <property type="match status" value="1"/>
</dbReference>
<sequence length="413" mass="48549">MKISVQMNPCFREVDRSTKRYIIMKGSAGSGKSVDTAQHYILRLMQDPGRNLVCIRKSDITNRDSTYAELTGAIYRMFGDRYGRYWKINASPLSLECLVNGNQIIFRGVNDERQREKLKSITFKRGKLTDVWIEEATEITQQDFEIIDDRLRGALPEGQFYQIRCTFNPVSSQHWIKRVFFDIQDPNVLTHHSTYLHNRFIDDAYRQRMERRKLVDPDGYRIYGLGEWGEVGGLILTNYIIEEFDRSPERFDYMVNAQDFGFNHANCIGEVGFRDGELYLCQELYVFGKDTDEIIQLAEGRFQKRLTMYCDSAEPDRIRMWRKAGYRAVPVKKEPGSVHAQIDHLKQHKIHIHPSCVNTIKEIQQWKWRRDEKSGQYLDEPVNFFDDAMAMLRYSIEQERRGKVKIKTFKGGI</sequence>
<evidence type="ECO:0000313" key="3">
    <source>
        <dbReference type="EMBL" id="DAD89162.1"/>
    </source>
</evidence>
<feature type="domain" description="Phage terminase large subunit C-terminal" evidence="2">
    <location>
        <begin position="270"/>
        <end position="397"/>
    </location>
</feature>
<reference evidence="3" key="1">
    <citation type="journal article" date="2021" name="Proc. Natl. Acad. Sci. U.S.A.">
        <title>A Catalog of Tens of Thousands of Viruses from Human Metagenomes Reveals Hidden Associations with Chronic Diseases.</title>
        <authorList>
            <person name="Tisza M.J."/>
            <person name="Buck C.B."/>
        </authorList>
    </citation>
    <scope>NUCLEOTIDE SEQUENCE</scope>
    <source>
        <strain evidence="3">Ct5Px37</strain>
    </source>
</reference>
<dbReference type="EMBL" id="BK015055">
    <property type="protein sequence ID" value="DAD89162.1"/>
    <property type="molecule type" value="Genomic_DNA"/>
</dbReference>
<dbReference type="Gene3D" id="3.40.50.300">
    <property type="entry name" value="P-loop containing nucleotide triphosphate hydrolases"/>
    <property type="match status" value="1"/>
</dbReference>
<dbReference type="Pfam" id="PF17288">
    <property type="entry name" value="Terminase_3C"/>
    <property type="match status" value="1"/>
</dbReference>
<proteinExistence type="predicted"/>
<evidence type="ECO:0000259" key="1">
    <source>
        <dbReference type="Pfam" id="PF04466"/>
    </source>
</evidence>
<dbReference type="NCBIfam" id="TIGR01547">
    <property type="entry name" value="phage_term_2"/>
    <property type="match status" value="1"/>
</dbReference>
<protein>
    <submittedName>
        <fullName evidence="3">Terminase large subunit</fullName>
    </submittedName>
</protein>
<dbReference type="Pfam" id="PF04466">
    <property type="entry name" value="Terminase_3"/>
    <property type="match status" value="1"/>
</dbReference>
<dbReference type="Gene3D" id="3.30.420.280">
    <property type="match status" value="1"/>
</dbReference>
<dbReference type="InterPro" id="IPR035412">
    <property type="entry name" value="Terminase_L_N"/>
</dbReference>
<name>A0A8S5N4H0_9CAUD</name>
<dbReference type="InterPro" id="IPR052380">
    <property type="entry name" value="Viral_DNA_packaging_terminase"/>
</dbReference>
<dbReference type="InterPro" id="IPR027417">
    <property type="entry name" value="P-loop_NTPase"/>
</dbReference>
<organism evidence="3">
    <name type="scientific">Siphoviridae sp. ct5Px37</name>
    <dbReference type="NCBI Taxonomy" id="2826293"/>
    <lineage>
        <taxon>Viruses</taxon>
        <taxon>Duplodnaviria</taxon>
        <taxon>Heunggongvirae</taxon>
        <taxon>Uroviricota</taxon>
        <taxon>Caudoviricetes</taxon>
    </lineage>
</organism>
<dbReference type="InterPro" id="IPR035413">
    <property type="entry name" value="Terminase_L_C"/>
</dbReference>
<evidence type="ECO:0000259" key="2">
    <source>
        <dbReference type="Pfam" id="PF17288"/>
    </source>
</evidence>
<dbReference type="InterPro" id="IPR006437">
    <property type="entry name" value="Phage_terminase_lsu"/>
</dbReference>
<accession>A0A8S5N4H0</accession>